<organism evidence="2 3">
    <name type="scientific">Symplocastrum torsivum CPER-KK1</name>
    <dbReference type="NCBI Taxonomy" id="450513"/>
    <lineage>
        <taxon>Bacteria</taxon>
        <taxon>Bacillati</taxon>
        <taxon>Cyanobacteriota</taxon>
        <taxon>Cyanophyceae</taxon>
        <taxon>Oscillatoriophycideae</taxon>
        <taxon>Oscillatoriales</taxon>
        <taxon>Microcoleaceae</taxon>
        <taxon>Symplocastrum</taxon>
    </lineage>
</organism>
<dbReference type="SUPFAM" id="SSF88697">
    <property type="entry name" value="PUA domain-like"/>
    <property type="match status" value="1"/>
</dbReference>
<dbReference type="AlphaFoldDB" id="A0A951PKY5"/>
<sequence length="135" mass="15341">MAYWLLKSEPQDYSYANLEQEGRAVWNGVKNPLALKHLRTMQPRDKAFIYHTGKERQVVGVAEVLTLPYPDPALNNPKLVVVDIQAVRSLPQPVTLAQIKQNNNLTDFDLIRLPRLSVVPVPIGYWQQILQLAGE</sequence>
<dbReference type="PANTHER" id="PTHR14087">
    <property type="entry name" value="THYMOCYTE NUCLEAR PROTEIN 1"/>
    <property type="match status" value="1"/>
</dbReference>
<dbReference type="InterPro" id="IPR015947">
    <property type="entry name" value="PUA-like_sf"/>
</dbReference>
<protein>
    <submittedName>
        <fullName evidence="2">EVE domain-containing protein</fullName>
    </submittedName>
</protein>
<reference evidence="2" key="1">
    <citation type="submission" date="2021-05" db="EMBL/GenBank/DDBJ databases">
        <authorList>
            <person name="Pietrasiak N."/>
            <person name="Ward R."/>
            <person name="Stajich J.E."/>
            <person name="Kurbessoian T."/>
        </authorList>
    </citation>
    <scope>NUCLEOTIDE SEQUENCE</scope>
    <source>
        <strain evidence="2">CPER-KK1</strain>
    </source>
</reference>
<dbReference type="EMBL" id="JAHHIF010000019">
    <property type="protein sequence ID" value="MBW4545875.1"/>
    <property type="molecule type" value="Genomic_DNA"/>
</dbReference>
<dbReference type="Gene3D" id="3.10.590.10">
    <property type="entry name" value="ph1033 like domains"/>
    <property type="match status" value="1"/>
</dbReference>
<dbReference type="Proteomes" id="UP000753908">
    <property type="component" value="Unassembled WGS sequence"/>
</dbReference>
<dbReference type="Pfam" id="PF01878">
    <property type="entry name" value="EVE"/>
    <property type="match status" value="1"/>
</dbReference>
<dbReference type="InterPro" id="IPR052181">
    <property type="entry name" value="5hmC_binding"/>
</dbReference>
<evidence type="ECO:0000313" key="3">
    <source>
        <dbReference type="Proteomes" id="UP000753908"/>
    </source>
</evidence>
<reference evidence="2" key="2">
    <citation type="journal article" date="2022" name="Microbiol. Resour. Announc.">
        <title>Metagenome Sequencing to Explore Phylogenomics of Terrestrial Cyanobacteria.</title>
        <authorList>
            <person name="Ward R.D."/>
            <person name="Stajich J.E."/>
            <person name="Johansen J.R."/>
            <person name="Huntemann M."/>
            <person name="Clum A."/>
            <person name="Foster B."/>
            <person name="Foster B."/>
            <person name="Roux S."/>
            <person name="Palaniappan K."/>
            <person name="Varghese N."/>
            <person name="Mukherjee S."/>
            <person name="Reddy T.B.K."/>
            <person name="Daum C."/>
            <person name="Copeland A."/>
            <person name="Chen I.A."/>
            <person name="Ivanova N.N."/>
            <person name="Kyrpides N.C."/>
            <person name="Shapiro N."/>
            <person name="Eloe-Fadrosh E.A."/>
            <person name="Pietrasiak N."/>
        </authorList>
    </citation>
    <scope>NUCLEOTIDE SEQUENCE</scope>
    <source>
        <strain evidence="2">CPER-KK1</strain>
    </source>
</reference>
<evidence type="ECO:0000259" key="1">
    <source>
        <dbReference type="Pfam" id="PF01878"/>
    </source>
</evidence>
<accession>A0A951PKY5</accession>
<comment type="caution">
    <text evidence="2">The sequence shown here is derived from an EMBL/GenBank/DDBJ whole genome shotgun (WGS) entry which is preliminary data.</text>
</comment>
<dbReference type="CDD" id="cd21133">
    <property type="entry name" value="EVE"/>
    <property type="match status" value="1"/>
</dbReference>
<proteinExistence type="predicted"/>
<feature type="domain" description="EVE" evidence="1">
    <location>
        <begin position="2"/>
        <end position="132"/>
    </location>
</feature>
<gene>
    <name evidence="2" type="ORF">KME25_15720</name>
</gene>
<dbReference type="InterPro" id="IPR002740">
    <property type="entry name" value="EVE_domain"/>
</dbReference>
<dbReference type="PANTHER" id="PTHR14087:SF7">
    <property type="entry name" value="THYMOCYTE NUCLEAR PROTEIN 1"/>
    <property type="match status" value="1"/>
</dbReference>
<evidence type="ECO:0000313" key="2">
    <source>
        <dbReference type="EMBL" id="MBW4545875.1"/>
    </source>
</evidence>
<name>A0A951PKY5_9CYAN</name>
<dbReference type="InterPro" id="IPR047197">
    <property type="entry name" value="THYN1-like_EVE"/>
</dbReference>